<evidence type="ECO:0000313" key="2">
    <source>
        <dbReference type="EMBL" id="SNR88102.1"/>
    </source>
</evidence>
<accession>A0A238ZY97</accession>
<dbReference type="InterPro" id="IPR021302">
    <property type="entry name" value="DUF2780_VcgC/VcgE"/>
</dbReference>
<keyword evidence="1" id="KW-0732">Signal</keyword>
<protein>
    <recommendedName>
        <fullName evidence="4">DUF2780 domain-containing protein</fullName>
    </recommendedName>
</protein>
<sequence length="177" mass="18357">MLKPSKLLLLSLTLAATPVFAFNLGDAVNSVSSMTGNSQATGETGQLLKTLSSQLGVTQPQATGGTAALLGLAKNNLEPSQFSELTKSVPGLEQLTQNSELLDQASSLLGKGSGSESTSTTSLLNNTKDMGDVTSAFNNLGMNAETLNKFAPTLLDYMGKQGLSEPLMKSLTSLWGV</sequence>
<dbReference type="AlphaFoldDB" id="A0A238ZY97"/>
<feature type="signal peptide" evidence="1">
    <location>
        <begin position="1"/>
        <end position="21"/>
    </location>
</feature>
<evidence type="ECO:0000313" key="3">
    <source>
        <dbReference type="Proteomes" id="UP000242915"/>
    </source>
</evidence>
<feature type="chain" id="PRO_5012986338" description="DUF2780 domain-containing protein" evidence="1">
    <location>
        <begin position="22"/>
        <end position="177"/>
    </location>
</feature>
<evidence type="ECO:0008006" key="4">
    <source>
        <dbReference type="Google" id="ProtNLM"/>
    </source>
</evidence>
<dbReference type="EMBL" id="FZOG01000001">
    <property type="protein sequence ID" value="SNR88102.1"/>
    <property type="molecule type" value="Genomic_DNA"/>
</dbReference>
<name>A0A238ZY97_9PSED</name>
<reference evidence="3" key="1">
    <citation type="submission" date="2017-06" db="EMBL/GenBank/DDBJ databases">
        <authorList>
            <person name="Varghese N."/>
            <person name="Submissions S."/>
        </authorList>
    </citation>
    <scope>NUCLEOTIDE SEQUENCE [LARGE SCALE GENOMIC DNA]</scope>
    <source>
        <strain evidence="3">CIP 108523</strain>
    </source>
</reference>
<keyword evidence="3" id="KW-1185">Reference proteome</keyword>
<evidence type="ECO:0000256" key="1">
    <source>
        <dbReference type="SAM" id="SignalP"/>
    </source>
</evidence>
<dbReference type="RefSeq" id="WP_342744787.1">
    <property type="nucleotide sequence ID" value="NZ_FZOG01000001.1"/>
</dbReference>
<dbReference type="Pfam" id="PF11075">
    <property type="entry name" value="DUF2780"/>
    <property type="match status" value="1"/>
</dbReference>
<gene>
    <name evidence="2" type="ORF">SAMN05216255_0772</name>
</gene>
<organism evidence="2 3">
    <name type="scientific">Pseudomonas segetis</name>
    <dbReference type="NCBI Taxonomy" id="298908"/>
    <lineage>
        <taxon>Bacteria</taxon>
        <taxon>Pseudomonadati</taxon>
        <taxon>Pseudomonadota</taxon>
        <taxon>Gammaproteobacteria</taxon>
        <taxon>Pseudomonadales</taxon>
        <taxon>Pseudomonadaceae</taxon>
        <taxon>Pseudomonas</taxon>
    </lineage>
</organism>
<dbReference type="Proteomes" id="UP000242915">
    <property type="component" value="Unassembled WGS sequence"/>
</dbReference>
<proteinExistence type="predicted"/>